<reference evidence="7 8" key="1">
    <citation type="submission" date="2024-01" db="EMBL/GenBank/DDBJ databases">
        <authorList>
            <person name="Allen C."/>
            <person name="Tagirdzhanova G."/>
        </authorList>
    </citation>
    <scope>NUCLEOTIDE SEQUENCE [LARGE SCALE GENOMIC DNA]</scope>
</reference>
<dbReference type="Pfam" id="PF01494">
    <property type="entry name" value="FAD_binding_3"/>
    <property type="match status" value="1"/>
</dbReference>
<comment type="caution">
    <text evidence="7">The sequence shown here is derived from an EMBL/GenBank/DDBJ whole genome shotgun (WGS) entry which is preliminary data.</text>
</comment>
<evidence type="ECO:0000259" key="5">
    <source>
        <dbReference type="Pfam" id="PF01494"/>
    </source>
</evidence>
<dbReference type="PANTHER" id="PTHR43004:SF4">
    <property type="entry name" value="FAD-BINDING DOMAIN-CONTAINING PROTEIN"/>
    <property type="match status" value="1"/>
</dbReference>
<dbReference type="Gene3D" id="3.50.50.60">
    <property type="entry name" value="FAD/NAD(P)-binding domain"/>
    <property type="match status" value="1"/>
</dbReference>
<evidence type="ECO:0000259" key="6">
    <source>
        <dbReference type="Pfam" id="PF07976"/>
    </source>
</evidence>
<dbReference type="Gene3D" id="3.30.9.10">
    <property type="entry name" value="D-Amino Acid Oxidase, subunit A, domain 2"/>
    <property type="match status" value="1"/>
</dbReference>
<accession>A0ABP0BYF8</accession>
<dbReference type="InterPro" id="IPR036249">
    <property type="entry name" value="Thioredoxin-like_sf"/>
</dbReference>
<dbReference type="InterPro" id="IPR036188">
    <property type="entry name" value="FAD/NAD-bd_sf"/>
</dbReference>
<dbReference type="InterPro" id="IPR038220">
    <property type="entry name" value="PHOX_C_sf"/>
</dbReference>
<dbReference type="InterPro" id="IPR002938">
    <property type="entry name" value="FAD-bd"/>
</dbReference>
<dbReference type="Gene3D" id="3.40.30.20">
    <property type="match status" value="1"/>
</dbReference>
<keyword evidence="2" id="KW-0285">Flavoprotein</keyword>
<dbReference type="SUPFAM" id="SSF52833">
    <property type="entry name" value="Thioredoxin-like"/>
    <property type="match status" value="1"/>
</dbReference>
<evidence type="ECO:0000256" key="2">
    <source>
        <dbReference type="ARBA" id="ARBA00022630"/>
    </source>
</evidence>
<dbReference type="SUPFAM" id="SSF54373">
    <property type="entry name" value="FAD-linked reductases, C-terminal domain"/>
    <property type="match status" value="1"/>
</dbReference>
<feature type="domain" description="Phenol hydroxylase-like C-terminal dimerisation" evidence="6">
    <location>
        <begin position="415"/>
        <end position="627"/>
    </location>
</feature>
<evidence type="ECO:0000256" key="3">
    <source>
        <dbReference type="ARBA" id="ARBA00022827"/>
    </source>
</evidence>
<organism evidence="7 8">
    <name type="scientific">Sporothrix eucalyptigena</name>
    <dbReference type="NCBI Taxonomy" id="1812306"/>
    <lineage>
        <taxon>Eukaryota</taxon>
        <taxon>Fungi</taxon>
        <taxon>Dikarya</taxon>
        <taxon>Ascomycota</taxon>
        <taxon>Pezizomycotina</taxon>
        <taxon>Sordariomycetes</taxon>
        <taxon>Sordariomycetidae</taxon>
        <taxon>Ophiostomatales</taxon>
        <taxon>Ophiostomataceae</taxon>
        <taxon>Sporothrix</taxon>
    </lineage>
</organism>
<dbReference type="PANTHER" id="PTHR43004">
    <property type="entry name" value="TRK SYSTEM POTASSIUM UPTAKE PROTEIN"/>
    <property type="match status" value="1"/>
</dbReference>
<sequence>MTVNTELGKAVNGHGEPLTLLRPMADPTTPQCEVCVVGAGPAGLMLASNLVRFGISTRIVDERPTSTPVGRADGLQPKTLETLRMMRLGDNLTRLGTKVYDICMWASSPDGQLVRSGREVHYPASAVDLLDPYILLCHQGMVESMFVDDLRFRGVEVDRSTKFTSCTAGEDALTVGCKYNVTHDDKFFVTNYLVGCDGAHSQVRRMIPDAYAAGTPQDSLWGVLDGEVDTDFPDIWSKTVVHAADHGSILVIPRERNKTRLYIEIKGGASSKSLGQEYVMQRAATILTPYRIAWKSIEWFGRYQVAQRVANRFVDPVTSRIFLAGDASHAHSPKAAQGMNTSMHDAWNLAWKLNLSLRGLAKPVLLSTYEEERKKIAHDLVDFDVEHANEIARGDAAALADNFRKNIGFISGVGVSYAPNILNPLSADCTGGALPGCNPLPAKVTRYIDANPVDIQTDIPALGQFKVYLVVPDVSQDFLGSLCASLSTPTSLVSQLSVAARHSYATKPRTAGPEDDYFCPERYLTVSDLFTFALITSADKNSFEIANLPPILANSPWTVYLDDAAALDTQGRSCIDKWLGGLSAGEAAIINVRPDGYVGSVKRFASTATAGAEAAQWMDAYYGSFLQVPQ</sequence>
<feature type="domain" description="FAD-binding" evidence="5">
    <location>
        <begin position="32"/>
        <end position="383"/>
    </location>
</feature>
<evidence type="ECO:0000256" key="4">
    <source>
        <dbReference type="ARBA" id="ARBA00023002"/>
    </source>
</evidence>
<dbReference type="InterPro" id="IPR050641">
    <property type="entry name" value="RIFMO-like"/>
</dbReference>
<name>A0ABP0BYF8_9PEZI</name>
<dbReference type="PRINTS" id="PR00420">
    <property type="entry name" value="RNGMNOXGNASE"/>
</dbReference>
<dbReference type="SUPFAM" id="SSF51905">
    <property type="entry name" value="FAD/NAD(P)-binding domain"/>
    <property type="match status" value="1"/>
</dbReference>
<comment type="similarity">
    <text evidence="1">Belongs to the PheA/TfdB FAD monooxygenase family.</text>
</comment>
<proteinExistence type="inferred from homology"/>
<protein>
    <submittedName>
        <fullName evidence="7">Uncharacterized protein</fullName>
    </submittedName>
</protein>
<evidence type="ECO:0000256" key="1">
    <source>
        <dbReference type="ARBA" id="ARBA00007801"/>
    </source>
</evidence>
<dbReference type="Pfam" id="PF07976">
    <property type="entry name" value="Phe_hydrox_dim"/>
    <property type="match status" value="1"/>
</dbReference>
<dbReference type="Proteomes" id="UP001642482">
    <property type="component" value="Unassembled WGS sequence"/>
</dbReference>
<keyword evidence="4" id="KW-0560">Oxidoreductase</keyword>
<evidence type="ECO:0000313" key="7">
    <source>
        <dbReference type="EMBL" id="CAK7224636.1"/>
    </source>
</evidence>
<dbReference type="EMBL" id="CAWUHD010000056">
    <property type="protein sequence ID" value="CAK7224636.1"/>
    <property type="molecule type" value="Genomic_DNA"/>
</dbReference>
<evidence type="ECO:0000313" key="8">
    <source>
        <dbReference type="Proteomes" id="UP001642482"/>
    </source>
</evidence>
<keyword evidence="8" id="KW-1185">Reference proteome</keyword>
<dbReference type="InterPro" id="IPR012941">
    <property type="entry name" value="Phe_hydrox_C_dim_dom"/>
</dbReference>
<gene>
    <name evidence="7" type="ORF">SEUCBS140593_005635</name>
</gene>
<keyword evidence="3" id="KW-0274">FAD</keyword>